<feature type="compositionally biased region" description="Low complexity" evidence="1">
    <location>
        <begin position="90"/>
        <end position="112"/>
    </location>
</feature>
<keyword evidence="2" id="KW-0812">Transmembrane</keyword>
<dbReference type="InterPro" id="IPR019681">
    <property type="entry name" value="DUF2530"/>
</dbReference>
<organism evidence="3 4">
    <name type="scientific">Streptomonospora nanhaiensis</name>
    <dbReference type="NCBI Taxonomy" id="1323731"/>
    <lineage>
        <taxon>Bacteria</taxon>
        <taxon>Bacillati</taxon>
        <taxon>Actinomycetota</taxon>
        <taxon>Actinomycetes</taxon>
        <taxon>Streptosporangiales</taxon>
        <taxon>Nocardiopsidaceae</taxon>
        <taxon>Streptomonospora</taxon>
    </lineage>
</organism>
<name>A0A853BME7_9ACTN</name>
<evidence type="ECO:0000256" key="2">
    <source>
        <dbReference type="SAM" id="Phobius"/>
    </source>
</evidence>
<feature type="region of interest" description="Disordered" evidence="1">
    <location>
        <begin position="76"/>
        <end position="121"/>
    </location>
</feature>
<keyword evidence="4" id="KW-1185">Reference proteome</keyword>
<proteinExistence type="predicted"/>
<keyword evidence="2" id="KW-0472">Membrane</keyword>
<evidence type="ECO:0000313" key="4">
    <source>
        <dbReference type="Proteomes" id="UP000575985"/>
    </source>
</evidence>
<evidence type="ECO:0000313" key="3">
    <source>
        <dbReference type="EMBL" id="NYI96759.1"/>
    </source>
</evidence>
<dbReference type="AlphaFoldDB" id="A0A853BME7"/>
<feature type="transmembrane region" description="Helical" evidence="2">
    <location>
        <begin position="21"/>
        <end position="41"/>
    </location>
</feature>
<dbReference type="Proteomes" id="UP000575985">
    <property type="component" value="Unassembled WGS sequence"/>
</dbReference>
<dbReference type="RefSeq" id="WP_179768075.1">
    <property type="nucleotide sequence ID" value="NZ_JACCFO010000001.1"/>
</dbReference>
<dbReference type="EMBL" id="JACCFO010000001">
    <property type="protein sequence ID" value="NYI96759.1"/>
    <property type="molecule type" value="Genomic_DNA"/>
</dbReference>
<evidence type="ECO:0000256" key="1">
    <source>
        <dbReference type="SAM" id="MobiDB-lite"/>
    </source>
</evidence>
<dbReference type="Pfam" id="PF10745">
    <property type="entry name" value="DUF2530"/>
    <property type="match status" value="1"/>
</dbReference>
<sequence>MRRARKPDPEVLESDYRIPTALGTVGWFVALAILLAMGDRLPPSDQWWRWVCVTGMAFGVFGYFYIPRLQRRRAADDAARARAREERAAVRPAAGPAPAADPVDAPARTPAAEAGGRDDLP</sequence>
<feature type="transmembrane region" description="Helical" evidence="2">
    <location>
        <begin position="47"/>
        <end position="66"/>
    </location>
</feature>
<feature type="compositionally biased region" description="Basic and acidic residues" evidence="1">
    <location>
        <begin position="76"/>
        <end position="89"/>
    </location>
</feature>
<accession>A0A853BME7</accession>
<reference evidence="3 4" key="1">
    <citation type="submission" date="2020-07" db="EMBL/GenBank/DDBJ databases">
        <title>Sequencing the genomes of 1000 actinobacteria strains.</title>
        <authorList>
            <person name="Klenk H.-P."/>
        </authorList>
    </citation>
    <scope>NUCLEOTIDE SEQUENCE [LARGE SCALE GENOMIC DNA]</scope>
    <source>
        <strain evidence="3 4">DSM 45927</strain>
    </source>
</reference>
<keyword evidence="2" id="KW-1133">Transmembrane helix</keyword>
<gene>
    <name evidence="3" type="ORF">HNR12_003036</name>
</gene>
<comment type="caution">
    <text evidence="3">The sequence shown here is derived from an EMBL/GenBank/DDBJ whole genome shotgun (WGS) entry which is preliminary data.</text>
</comment>
<protein>
    <recommendedName>
        <fullName evidence="5">DUF2530 domain-containing protein</fullName>
    </recommendedName>
</protein>
<evidence type="ECO:0008006" key="5">
    <source>
        <dbReference type="Google" id="ProtNLM"/>
    </source>
</evidence>